<organism evidence="7 8">
    <name type="scientific">Oerskovia rustica</name>
    <dbReference type="NCBI Taxonomy" id="2762237"/>
    <lineage>
        <taxon>Bacteria</taxon>
        <taxon>Bacillati</taxon>
        <taxon>Actinomycetota</taxon>
        <taxon>Actinomycetes</taxon>
        <taxon>Micrococcales</taxon>
        <taxon>Cellulomonadaceae</taxon>
        <taxon>Oerskovia</taxon>
    </lineage>
</organism>
<dbReference type="Pfam" id="PF02782">
    <property type="entry name" value="FGGY_C"/>
    <property type="match status" value="1"/>
</dbReference>
<dbReference type="Proteomes" id="UP000641803">
    <property type="component" value="Unassembled WGS sequence"/>
</dbReference>
<dbReference type="PANTHER" id="PTHR43095">
    <property type="entry name" value="SUGAR KINASE"/>
    <property type="match status" value="1"/>
</dbReference>
<name>A0ABR8RVH5_9CELL</name>
<feature type="compositionally biased region" description="Basic and acidic residues" evidence="4">
    <location>
        <begin position="500"/>
        <end position="513"/>
    </location>
</feature>
<feature type="region of interest" description="Disordered" evidence="4">
    <location>
        <begin position="500"/>
        <end position="541"/>
    </location>
</feature>
<comment type="caution">
    <text evidence="7">The sequence shown here is derived from an EMBL/GenBank/DDBJ whole genome shotgun (WGS) entry which is preliminary data.</text>
</comment>
<evidence type="ECO:0000256" key="2">
    <source>
        <dbReference type="ARBA" id="ARBA00022679"/>
    </source>
</evidence>
<feature type="domain" description="Carbohydrate kinase FGGY C-terminal" evidence="6">
    <location>
        <begin position="259"/>
        <end position="445"/>
    </location>
</feature>
<accession>A0ABR8RVH5</accession>
<evidence type="ECO:0000256" key="3">
    <source>
        <dbReference type="ARBA" id="ARBA00022777"/>
    </source>
</evidence>
<protein>
    <submittedName>
        <fullName evidence="7">Carbohydrate kinase</fullName>
    </submittedName>
</protein>
<keyword evidence="3 7" id="KW-0418">Kinase</keyword>
<gene>
    <name evidence="7" type="ORF">H9652_15340</name>
</gene>
<dbReference type="EMBL" id="JACSQQ010000030">
    <property type="protein sequence ID" value="MBD7951776.1"/>
    <property type="molecule type" value="Genomic_DNA"/>
</dbReference>
<evidence type="ECO:0000313" key="8">
    <source>
        <dbReference type="Proteomes" id="UP000641803"/>
    </source>
</evidence>
<dbReference type="PANTHER" id="PTHR43095:SF3">
    <property type="entry name" value="L-XYLULOSE_3-KETO-L-GULONATE KINASE"/>
    <property type="match status" value="1"/>
</dbReference>
<evidence type="ECO:0000259" key="6">
    <source>
        <dbReference type="Pfam" id="PF02782"/>
    </source>
</evidence>
<sequence length="541" mass="56999">MTRTPAVLGIDAGTTSVKSVVLSLDGEVLGASRSTVRIRRPLPDRAEQDMDEVWSAVAATISAACDEAGDVELIGAAVTGQGDGAWLVDEDGRPVGPALLWLDGRAAPRVAEWGRDGRGALVREVTGSALFPGALPVLLEELEENDPGLVRSAATHLNCKDWIRFRLTGRRATDPSEASRTYLDVAQGTYSHRLLTGLGHERFERLLPPLLPPGTVAGHVTADAARETGLPVGLPVATGMVDTPAGGVGLGVVDPGQVYAILGTTAFVGAVQEGPRAPADLPVITVSLGESDHVVECLAPMNGTPNLDWARQVTGLDALEWEEVARIVRAEPAGAGGVLYLPYAGVSGERAPFVDTDASAAWLNLSVSTTPGQLLRAVYEGIALSLRECMDLLGVGEGATVRLCGGGAQSSLVCEIVADVTGRPVERSTFAELGVRGVAALVLVATGRAPDLRAATERLGTDTHRFEPDPRLRALHDAQATVFTAVRDANRHHWASLRDLRKASHQTDQEATRRARPAHTVVARPPSGTSRTTTHHDKELP</sequence>
<keyword evidence="2" id="KW-0808">Transferase</keyword>
<dbReference type="InterPro" id="IPR018484">
    <property type="entry name" value="FGGY_N"/>
</dbReference>
<evidence type="ECO:0000256" key="4">
    <source>
        <dbReference type="SAM" id="MobiDB-lite"/>
    </source>
</evidence>
<keyword evidence="8" id="KW-1185">Reference proteome</keyword>
<dbReference type="InterPro" id="IPR050406">
    <property type="entry name" value="FGGY_Carb_Kinase"/>
</dbReference>
<dbReference type="Gene3D" id="3.30.420.40">
    <property type="match status" value="2"/>
</dbReference>
<feature type="domain" description="Carbohydrate kinase FGGY N-terminal" evidence="5">
    <location>
        <begin position="7"/>
        <end position="249"/>
    </location>
</feature>
<dbReference type="InterPro" id="IPR000577">
    <property type="entry name" value="Carb_kinase_FGGY"/>
</dbReference>
<dbReference type="GO" id="GO:0016301">
    <property type="term" value="F:kinase activity"/>
    <property type="evidence" value="ECO:0007669"/>
    <property type="project" value="UniProtKB-KW"/>
</dbReference>
<evidence type="ECO:0000256" key="1">
    <source>
        <dbReference type="ARBA" id="ARBA00009156"/>
    </source>
</evidence>
<dbReference type="Pfam" id="PF00370">
    <property type="entry name" value="FGGY_N"/>
    <property type="match status" value="1"/>
</dbReference>
<comment type="similarity">
    <text evidence="1">Belongs to the FGGY kinase family.</text>
</comment>
<proteinExistence type="inferred from homology"/>
<dbReference type="PIRSF" id="PIRSF000538">
    <property type="entry name" value="GlpK"/>
    <property type="match status" value="1"/>
</dbReference>
<dbReference type="SUPFAM" id="SSF53067">
    <property type="entry name" value="Actin-like ATPase domain"/>
    <property type="match status" value="2"/>
</dbReference>
<dbReference type="InterPro" id="IPR043129">
    <property type="entry name" value="ATPase_NBD"/>
</dbReference>
<evidence type="ECO:0000313" key="7">
    <source>
        <dbReference type="EMBL" id="MBD7951776.1"/>
    </source>
</evidence>
<dbReference type="InterPro" id="IPR018485">
    <property type="entry name" value="FGGY_C"/>
</dbReference>
<reference evidence="7 8" key="1">
    <citation type="submission" date="2020-08" db="EMBL/GenBank/DDBJ databases">
        <title>A Genomic Blueprint of the Chicken Gut Microbiome.</title>
        <authorList>
            <person name="Gilroy R."/>
            <person name="Ravi A."/>
            <person name="Getino M."/>
            <person name="Pursley I."/>
            <person name="Horton D.L."/>
            <person name="Alikhan N.-F."/>
            <person name="Baker D."/>
            <person name="Gharbi K."/>
            <person name="Hall N."/>
            <person name="Watson M."/>
            <person name="Adriaenssens E.M."/>
            <person name="Foster-Nyarko E."/>
            <person name="Jarju S."/>
            <person name="Secka A."/>
            <person name="Antonio M."/>
            <person name="Oren A."/>
            <person name="Chaudhuri R."/>
            <person name="La Ragione R.M."/>
            <person name="Hildebrand F."/>
            <person name="Pallen M.J."/>
        </authorList>
    </citation>
    <scope>NUCLEOTIDE SEQUENCE [LARGE SCALE GENOMIC DNA]</scope>
    <source>
        <strain evidence="7 8">Sa4CUA1</strain>
    </source>
</reference>
<dbReference type="RefSeq" id="WP_191797022.1">
    <property type="nucleotide sequence ID" value="NZ_JACSQQ010000030.1"/>
</dbReference>
<evidence type="ECO:0000259" key="5">
    <source>
        <dbReference type="Pfam" id="PF00370"/>
    </source>
</evidence>